<dbReference type="EMBL" id="LR999457">
    <property type="protein sequence ID" value="CAE6165259.1"/>
    <property type="molecule type" value="Genomic_DNA"/>
</dbReference>
<name>A0A8S2ATU4_ARAAE</name>
<keyword evidence="2" id="KW-1185">Reference proteome</keyword>
<organism evidence="1 2">
    <name type="scientific">Arabidopsis arenosa</name>
    <name type="common">Sand rock-cress</name>
    <name type="synonym">Cardaminopsis arenosa</name>
    <dbReference type="NCBI Taxonomy" id="38785"/>
    <lineage>
        <taxon>Eukaryota</taxon>
        <taxon>Viridiplantae</taxon>
        <taxon>Streptophyta</taxon>
        <taxon>Embryophyta</taxon>
        <taxon>Tracheophyta</taxon>
        <taxon>Spermatophyta</taxon>
        <taxon>Magnoliopsida</taxon>
        <taxon>eudicotyledons</taxon>
        <taxon>Gunneridae</taxon>
        <taxon>Pentapetalae</taxon>
        <taxon>rosids</taxon>
        <taxon>malvids</taxon>
        <taxon>Brassicales</taxon>
        <taxon>Brassicaceae</taxon>
        <taxon>Camelineae</taxon>
        <taxon>Arabidopsis</taxon>
    </lineage>
</organism>
<accession>A0A8S2ATU4</accession>
<gene>
    <name evidence="1" type="ORF">AARE701A_LOCUS17935</name>
</gene>
<dbReference type="Proteomes" id="UP000682877">
    <property type="component" value="Chromosome 7"/>
</dbReference>
<sequence>MEETSESLAWLEKYEIQEFPLIRLGETSTIDDDVEIIFKPRDDTAVSYQRLMLSFDEDLLYRRRALATAFNSFVCPVVKPIKPVILVNCFHSDFVDLREDLFLGEVCEEQRTSLNNNKTRKIRDPPPRVSRRSSQVSRPIYLRHRFLPQSRKQYSSSRRQR</sequence>
<evidence type="ECO:0000313" key="1">
    <source>
        <dbReference type="EMBL" id="CAE6165259.1"/>
    </source>
</evidence>
<dbReference type="AlphaFoldDB" id="A0A8S2ATU4"/>
<protein>
    <submittedName>
        <fullName evidence="1">Uncharacterized protein</fullName>
    </submittedName>
</protein>
<reference evidence="1" key="1">
    <citation type="submission" date="2021-01" db="EMBL/GenBank/DDBJ databases">
        <authorList>
            <person name="Bezrukov I."/>
        </authorList>
    </citation>
    <scope>NUCLEOTIDE SEQUENCE</scope>
</reference>
<proteinExistence type="predicted"/>
<evidence type="ECO:0000313" key="2">
    <source>
        <dbReference type="Proteomes" id="UP000682877"/>
    </source>
</evidence>